<dbReference type="AlphaFoldDB" id="A0A482IJJ1"/>
<reference evidence="8 9" key="1">
    <citation type="submission" date="2019-03" db="EMBL/GenBank/DDBJ databases">
        <title>Comparative insights into the high quality Complete genome sequence of highly metal resistant Cupriavidus metallidurans strain BS1 isolated from a gold-copper mine.</title>
        <authorList>
            <person name="Mazhar H.S."/>
            <person name="Rensing C."/>
        </authorList>
    </citation>
    <scope>NUCLEOTIDE SEQUENCE [LARGE SCALE GENOMIC DNA]</scope>
    <source>
        <strain evidence="8 9">BS1</strain>
    </source>
</reference>
<evidence type="ECO:0000256" key="4">
    <source>
        <dbReference type="ARBA" id="ARBA00022692"/>
    </source>
</evidence>
<keyword evidence="4 7" id="KW-0812">Transmembrane</keyword>
<evidence type="ECO:0000256" key="5">
    <source>
        <dbReference type="ARBA" id="ARBA00022989"/>
    </source>
</evidence>
<organism evidence="8 9">
    <name type="scientific">Cupriavidus metallidurans</name>
    <dbReference type="NCBI Taxonomy" id="119219"/>
    <lineage>
        <taxon>Bacteria</taxon>
        <taxon>Pseudomonadati</taxon>
        <taxon>Pseudomonadota</taxon>
        <taxon>Betaproteobacteria</taxon>
        <taxon>Burkholderiales</taxon>
        <taxon>Burkholderiaceae</taxon>
        <taxon>Cupriavidus</taxon>
    </lineage>
</organism>
<evidence type="ECO:0000313" key="9">
    <source>
        <dbReference type="Proteomes" id="UP000253772"/>
    </source>
</evidence>
<evidence type="ECO:0000256" key="2">
    <source>
        <dbReference type="ARBA" id="ARBA00022448"/>
    </source>
</evidence>
<evidence type="ECO:0000256" key="1">
    <source>
        <dbReference type="ARBA" id="ARBA00004651"/>
    </source>
</evidence>
<dbReference type="EMBL" id="CP037900">
    <property type="protein sequence ID" value="QBP09415.1"/>
    <property type="molecule type" value="Genomic_DNA"/>
</dbReference>
<keyword evidence="5 7" id="KW-1133">Transmembrane helix</keyword>
<evidence type="ECO:0008006" key="10">
    <source>
        <dbReference type="Google" id="ProtNLM"/>
    </source>
</evidence>
<keyword evidence="6 7" id="KW-0472">Membrane</keyword>
<dbReference type="GO" id="GO:0000041">
    <property type="term" value="P:transition metal ion transport"/>
    <property type="evidence" value="ECO:0007669"/>
    <property type="project" value="InterPro"/>
</dbReference>
<feature type="transmembrane region" description="Helical" evidence="7">
    <location>
        <begin position="189"/>
        <end position="214"/>
    </location>
</feature>
<feature type="transmembrane region" description="Helical" evidence="7">
    <location>
        <begin position="147"/>
        <end position="169"/>
    </location>
</feature>
<accession>A0A482IJJ1</accession>
<dbReference type="InterPro" id="IPR002751">
    <property type="entry name" value="CbiM/NikMN"/>
</dbReference>
<feature type="transmembrane region" description="Helical" evidence="7">
    <location>
        <begin position="112"/>
        <end position="135"/>
    </location>
</feature>
<keyword evidence="3" id="KW-1003">Cell membrane</keyword>
<proteinExistence type="predicted"/>
<dbReference type="Pfam" id="PF01891">
    <property type="entry name" value="CbiM"/>
    <property type="match status" value="1"/>
</dbReference>
<dbReference type="RefSeq" id="WP_024569443.1">
    <property type="nucleotide sequence ID" value="NZ_CP037900.1"/>
</dbReference>
<dbReference type="Gene3D" id="1.10.1760.20">
    <property type="match status" value="1"/>
</dbReference>
<feature type="transmembrane region" description="Helical" evidence="7">
    <location>
        <begin position="50"/>
        <end position="73"/>
    </location>
</feature>
<dbReference type="OrthoDB" id="5297929at2"/>
<protein>
    <recommendedName>
        <fullName evidence="10">Energy-coupling factor ABC transporter permease</fullName>
    </recommendedName>
</protein>
<comment type="subcellular location">
    <subcellularLocation>
        <location evidence="1">Cell membrane</location>
        <topology evidence="1">Multi-pass membrane protein</topology>
    </subcellularLocation>
</comment>
<sequence length="231" mass="25049">MQIDDSSLQALLATWPLPTLSVAMLAWVVSQRPWRLLRQEPLQHAWLGGLVFLTLLWSARATVGTGVVVQLMGAPLAVTMFGLPLAMLTLAIVDLVSLLGLAYLAGQGWADIAWVSLAPRFIWMAVVPGVLTAGLQAVMRRRLPRHPFIFILGHGYFAPLVAAIVAGGLRTLWQFHLGPPHAGLTIGDSLTGAVVIGFGEAFLTGMLVAIFVVYRPQWVLTFTDEDYLTGK</sequence>
<evidence type="ECO:0000256" key="3">
    <source>
        <dbReference type="ARBA" id="ARBA00022475"/>
    </source>
</evidence>
<evidence type="ECO:0000256" key="7">
    <source>
        <dbReference type="SAM" id="Phobius"/>
    </source>
</evidence>
<dbReference type="Proteomes" id="UP000253772">
    <property type="component" value="Chromosome c1"/>
</dbReference>
<feature type="transmembrane region" description="Helical" evidence="7">
    <location>
        <begin position="12"/>
        <end position="30"/>
    </location>
</feature>
<keyword evidence="2" id="KW-0813">Transport</keyword>
<gene>
    <name evidence="8" type="ORF">DDF84_006425</name>
</gene>
<name>A0A482IJJ1_9BURK</name>
<dbReference type="GO" id="GO:0005886">
    <property type="term" value="C:plasma membrane"/>
    <property type="evidence" value="ECO:0007669"/>
    <property type="project" value="UniProtKB-SubCell"/>
</dbReference>
<evidence type="ECO:0000313" key="8">
    <source>
        <dbReference type="EMBL" id="QBP09415.1"/>
    </source>
</evidence>
<evidence type="ECO:0000256" key="6">
    <source>
        <dbReference type="ARBA" id="ARBA00023136"/>
    </source>
</evidence>